<dbReference type="FunFam" id="3.90.550.10:FF:000021">
    <property type="entry name" value="Polypeptide N-acetylgalactosaminyltransferase"/>
    <property type="match status" value="1"/>
</dbReference>
<evidence type="ECO:0000256" key="10">
    <source>
        <dbReference type="ARBA" id="ARBA00022968"/>
    </source>
</evidence>
<dbReference type="AlphaFoldDB" id="A0A6J8C567"/>
<keyword evidence="6 16" id="KW-0808">Transferase</keyword>
<dbReference type="CDD" id="cd02510">
    <property type="entry name" value="pp-GalNAc-T"/>
    <property type="match status" value="1"/>
</dbReference>
<dbReference type="GO" id="GO:0030246">
    <property type="term" value="F:carbohydrate binding"/>
    <property type="evidence" value="ECO:0007669"/>
    <property type="project" value="UniProtKB-KW"/>
</dbReference>
<dbReference type="PROSITE" id="PS50231">
    <property type="entry name" value="RICIN_B_LECTIN"/>
    <property type="match status" value="1"/>
</dbReference>
<comment type="pathway">
    <text evidence="3 16">Protein modification; protein glycosylation.</text>
</comment>
<dbReference type="EC" id="2.4.1.-" evidence="16"/>
<evidence type="ECO:0000256" key="13">
    <source>
        <dbReference type="ARBA" id="ARBA00023136"/>
    </source>
</evidence>
<evidence type="ECO:0000256" key="14">
    <source>
        <dbReference type="ARBA" id="ARBA00023157"/>
    </source>
</evidence>
<keyword evidence="11" id="KW-1133">Transmembrane helix</keyword>
<dbReference type="SMART" id="SM00458">
    <property type="entry name" value="RICIN"/>
    <property type="match status" value="1"/>
</dbReference>
<sequence length="559" mass="64613">MERSANYFNVKTVRNMSNKSESLDDIKEKAEFKHQLVDQVNIPYRWATNYSNSTVGYKGEGVSVDVSRLSPEQKQRYDDGWKKNAFNQYASDIIPVNRYVGDHRHDLCRKMVYKENLPEASVVIIFHNEAWSVLWRTVYSILNTSPSHLLKDIFLVDDASTQGHLHQRLTKEVDKFSNVHLLRTGVRSGLIKARLLGFSHVNTTVAIFLDSHCECSDGWLEPLLDKIANCNRTVAVPLADEISAETFQFNPVNIEYMHMGGFDFDLNFNWRPVPQEELKRRTSIIDSVKSPTFLGCCFAISVDFFKHLGTYDPGYQIWGSENLELSFKTWMCGGSLEIIPCSHIGHMFRNTMPYSWGDNGMQILIKNSLRLAEVWMDDFKRFYHDRIFYNIKFDIGDITDRKKLRRSLKCHSFDWYLKNVYPGLFLPYNSQATGHIRNAATELCIESPVMGFMMYREVSLKPCSDYAFNQHWTLTEDNTIRRDEGCLGYQGPHSFVVMPCNPLASQIKWTYSQANLIISHQDNRCLGISTDRTTVNVKPCNGGSQQVWAWPRRTLKKRS</sequence>
<dbReference type="GO" id="GO:0004653">
    <property type="term" value="F:polypeptide N-acetylgalactosaminyltransferase activity"/>
    <property type="evidence" value="ECO:0007669"/>
    <property type="project" value="TreeGrafter"/>
</dbReference>
<dbReference type="EMBL" id="CACVKT020004375">
    <property type="protein sequence ID" value="CAC5389827.1"/>
    <property type="molecule type" value="Genomic_DNA"/>
</dbReference>
<proteinExistence type="inferred from homology"/>
<dbReference type="InterPro" id="IPR035992">
    <property type="entry name" value="Ricin_B-like_lectins"/>
</dbReference>
<accession>A0A6J8C567</accession>
<evidence type="ECO:0000256" key="6">
    <source>
        <dbReference type="ARBA" id="ARBA00022679"/>
    </source>
</evidence>
<evidence type="ECO:0000256" key="9">
    <source>
        <dbReference type="ARBA" id="ARBA00022734"/>
    </source>
</evidence>
<evidence type="ECO:0000256" key="16">
    <source>
        <dbReference type="RuleBase" id="RU361242"/>
    </source>
</evidence>
<organism evidence="18 19">
    <name type="scientific">Mytilus coruscus</name>
    <name type="common">Sea mussel</name>
    <dbReference type="NCBI Taxonomy" id="42192"/>
    <lineage>
        <taxon>Eukaryota</taxon>
        <taxon>Metazoa</taxon>
        <taxon>Spiralia</taxon>
        <taxon>Lophotrochozoa</taxon>
        <taxon>Mollusca</taxon>
        <taxon>Bivalvia</taxon>
        <taxon>Autobranchia</taxon>
        <taxon>Pteriomorphia</taxon>
        <taxon>Mytilida</taxon>
        <taxon>Mytiloidea</taxon>
        <taxon>Mytilidae</taxon>
        <taxon>Mytilinae</taxon>
        <taxon>Mytilus</taxon>
    </lineage>
</organism>
<evidence type="ECO:0000313" key="18">
    <source>
        <dbReference type="EMBL" id="CAC5389827.1"/>
    </source>
</evidence>
<keyword evidence="12 16" id="KW-0333">Golgi apparatus</keyword>
<evidence type="ECO:0000256" key="15">
    <source>
        <dbReference type="ARBA" id="ARBA00023211"/>
    </source>
</evidence>
<dbReference type="Gene3D" id="3.90.550.10">
    <property type="entry name" value="Spore Coat Polysaccharide Biosynthesis Protein SpsA, Chain A"/>
    <property type="match status" value="1"/>
</dbReference>
<keyword evidence="5 16" id="KW-0328">Glycosyltransferase</keyword>
<dbReference type="Pfam" id="PF00535">
    <property type="entry name" value="Glycos_transf_2"/>
    <property type="match status" value="1"/>
</dbReference>
<dbReference type="InterPro" id="IPR029044">
    <property type="entry name" value="Nucleotide-diphossugar_trans"/>
</dbReference>
<dbReference type="SUPFAM" id="SSF53448">
    <property type="entry name" value="Nucleotide-diphospho-sugar transferases"/>
    <property type="match status" value="1"/>
</dbReference>
<feature type="domain" description="Ricin B lectin" evidence="17">
    <location>
        <begin position="431"/>
        <end position="551"/>
    </location>
</feature>
<evidence type="ECO:0000313" key="19">
    <source>
        <dbReference type="Proteomes" id="UP000507470"/>
    </source>
</evidence>
<evidence type="ECO:0000256" key="7">
    <source>
        <dbReference type="ARBA" id="ARBA00022692"/>
    </source>
</evidence>
<dbReference type="GO" id="GO:0046872">
    <property type="term" value="F:metal ion binding"/>
    <property type="evidence" value="ECO:0007669"/>
    <property type="project" value="UniProtKB-KW"/>
</dbReference>
<dbReference type="InterPro" id="IPR001173">
    <property type="entry name" value="Glyco_trans_2-like"/>
</dbReference>
<protein>
    <recommendedName>
        <fullName evidence="16">Polypeptide N-acetylgalactosaminyltransferase</fullName>
        <ecNumber evidence="16">2.4.1.-</ecNumber>
    </recommendedName>
    <alternativeName>
        <fullName evidence="16">Protein-UDP acetylgalactosaminyltransferase</fullName>
    </alternativeName>
</protein>
<keyword evidence="10" id="KW-0735">Signal-anchor</keyword>
<dbReference type="Proteomes" id="UP000507470">
    <property type="component" value="Unassembled WGS sequence"/>
</dbReference>
<gene>
    <name evidence="18" type="ORF">MCOR_24963</name>
</gene>
<evidence type="ECO:0000256" key="4">
    <source>
        <dbReference type="ARBA" id="ARBA00005680"/>
    </source>
</evidence>
<dbReference type="OrthoDB" id="6119243at2759"/>
<reference evidence="18 19" key="1">
    <citation type="submission" date="2020-06" db="EMBL/GenBank/DDBJ databases">
        <authorList>
            <person name="Li R."/>
            <person name="Bekaert M."/>
        </authorList>
    </citation>
    <scope>NUCLEOTIDE SEQUENCE [LARGE SCALE GENOMIC DNA]</scope>
    <source>
        <strain evidence="19">wild</strain>
    </source>
</reference>
<dbReference type="InterPro" id="IPR045885">
    <property type="entry name" value="GalNAc-T"/>
</dbReference>
<keyword evidence="13" id="KW-0472">Membrane</keyword>
<name>A0A6J8C567_MYTCO</name>
<evidence type="ECO:0000256" key="1">
    <source>
        <dbReference type="ARBA" id="ARBA00001936"/>
    </source>
</evidence>
<dbReference type="GO" id="GO:0000139">
    <property type="term" value="C:Golgi membrane"/>
    <property type="evidence" value="ECO:0007669"/>
    <property type="project" value="UniProtKB-SubCell"/>
</dbReference>
<dbReference type="GO" id="GO:0006493">
    <property type="term" value="P:protein O-linked glycosylation"/>
    <property type="evidence" value="ECO:0007669"/>
    <property type="project" value="UniProtKB-ARBA"/>
</dbReference>
<dbReference type="SUPFAM" id="SSF50370">
    <property type="entry name" value="Ricin B-like lectins"/>
    <property type="match status" value="1"/>
</dbReference>
<keyword evidence="14 16" id="KW-1015">Disulfide bond</keyword>
<dbReference type="Gene3D" id="2.80.10.50">
    <property type="match status" value="1"/>
</dbReference>
<evidence type="ECO:0000256" key="5">
    <source>
        <dbReference type="ARBA" id="ARBA00022676"/>
    </source>
</evidence>
<evidence type="ECO:0000256" key="11">
    <source>
        <dbReference type="ARBA" id="ARBA00022989"/>
    </source>
</evidence>
<keyword evidence="9 16" id="KW-0430">Lectin</keyword>
<evidence type="ECO:0000256" key="12">
    <source>
        <dbReference type="ARBA" id="ARBA00023034"/>
    </source>
</evidence>
<dbReference type="PANTHER" id="PTHR11675">
    <property type="entry name" value="N-ACETYLGALACTOSAMINYLTRANSFERASE"/>
    <property type="match status" value="1"/>
</dbReference>
<dbReference type="UniPathway" id="UPA00378"/>
<keyword evidence="19" id="KW-1185">Reference proteome</keyword>
<keyword evidence="7" id="KW-0812">Transmembrane</keyword>
<comment type="cofactor">
    <cofactor evidence="1 16">
        <name>Mn(2+)</name>
        <dbReference type="ChEBI" id="CHEBI:29035"/>
    </cofactor>
</comment>
<evidence type="ECO:0000256" key="3">
    <source>
        <dbReference type="ARBA" id="ARBA00004922"/>
    </source>
</evidence>
<keyword evidence="15 16" id="KW-0464">Manganese</keyword>
<keyword evidence="8" id="KW-0479">Metal-binding</keyword>
<evidence type="ECO:0000256" key="2">
    <source>
        <dbReference type="ARBA" id="ARBA00004323"/>
    </source>
</evidence>
<evidence type="ECO:0000259" key="17">
    <source>
        <dbReference type="SMART" id="SM00458"/>
    </source>
</evidence>
<evidence type="ECO:0000256" key="8">
    <source>
        <dbReference type="ARBA" id="ARBA00022723"/>
    </source>
</evidence>
<comment type="subcellular location">
    <subcellularLocation>
        <location evidence="2 16">Golgi apparatus membrane</location>
        <topology evidence="2 16">Single-pass type II membrane protein</topology>
    </subcellularLocation>
</comment>
<comment type="similarity">
    <text evidence="4 16">Belongs to the glycosyltransferase 2 family. GalNAc-T subfamily.</text>
</comment>
<dbReference type="InterPro" id="IPR000772">
    <property type="entry name" value="Ricin_B_lectin"/>
</dbReference>
<dbReference type="PANTHER" id="PTHR11675:SF131">
    <property type="entry name" value="POLYPEPTIDE N-ACETYLGALACTOSAMINYLTRANSFERASE 9-RELATED"/>
    <property type="match status" value="1"/>
</dbReference>
<dbReference type="Pfam" id="PF00652">
    <property type="entry name" value="Ricin_B_lectin"/>
    <property type="match status" value="1"/>
</dbReference>